<keyword evidence="1" id="KW-0175">Coiled coil</keyword>
<dbReference type="GeneID" id="27724501"/>
<feature type="compositionally biased region" description="Low complexity" evidence="2">
    <location>
        <begin position="630"/>
        <end position="639"/>
    </location>
</feature>
<accession>A0A084G6L6</accession>
<reference evidence="3 4" key="1">
    <citation type="journal article" date="2014" name="Genome Announc.">
        <title>Draft genome sequence of the pathogenic fungus Scedosporium apiospermum.</title>
        <authorList>
            <person name="Vandeputte P."/>
            <person name="Ghamrawi S."/>
            <person name="Rechenmann M."/>
            <person name="Iltis A."/>
            <person name="Giraud S."/>
            <person name="Fleury M."/>
            <person name="Thornton C."/>
            <person name="Delhaes L."/>
            <person name="Meyer W."/>
            <person name="Papon N."/>
            <person name="Bouchara J.P."/>
        </authorList>
    </citation>
    <scope>NUCLEOTIDE SEQUENCE [LARGE SCALE GENOMIC DNA]</scope>
    <source>
        <strain evidence="3 4">IHEM 14462</strain>
    </source>
</reference>
<dbReference type="OrthoDB" id="3439669at2759"/>
<gene>
    <name evidence="3" type="ORF">SAPIO_CDS5429</name>
</gene>
<evidence type="ECO:0000256" key="2">
    <source>
        <dbReference type="SAM" id="MobiDB-lite"/>
    </source>
</evidence>
<dbReference type="Proteomes" id="UP000028545">
    <property type="component" value="Unassembled WGS sequence"/>
</dbReference>
<feature type="compositionally biased region" description="Acidic residues" evidence="2">
    <location>
        <begin position="692"/>
        <end position="702"/>
    </location>
</feature>
<evidence type="ECO:0000256" key="1">
    <source>
        <dbReference type="SAM" id="Coils"/>
    </source>
</evidence>
<dbReference type="VEuPathDB" id="FungiDB:SAPIO_CDS5429"/>
<dbReference type="RefSeq" id="XP_016642777.1">
    <property type="nucleotide sequence ID" value="XM_016787762.1"/>
</dbReference>
<feature type="compositionally biased region" description="Basic and acidic residues" evidence="2">
    <location>
        <begin position="920"/>
        <end position="935"/>
    </location>
</feature>
<feature type="compositionally biased region" description="Acidic residues" evidence="2">
    <location>
        <begin position="844"/>
        <end position="856"/>
    </location>
</feature>
<evidence type="ECO:0000313" key="4">
    <source>
        <dbReference type="Proteomes" id="UP000028545"/>
    </source>
</evidence>
<keyword evidence="4" id="KW-1185">Reference proteome</keyword>
<feature type="coiled-coil region" evidence="1">
    <location>
        <begin position="55"/>
        <end position="89"/>
    </location>
</feature>
<name>A0A084G6L6_PSEDA</name>
<feature type="compositionally biased region" description="Basic and acidic residues" evidence="2">
    <location>
        <begin position="549"/>
        <end position="571"/>
    </location>
</feature>
<comment type="caution">
    <text evidence="3">The sequence shown here is derived from an EMBL/GenBank/DDBJ whole genome shotgun (WGS) entry which is preliminary data.</text>
</comment>
<feature type="compositionally biased region" description="Basic and acidic residues" evidence="2">
    <location>
        <begin position="703"/>
        <end position="716"/>
    </location>
</feature>
<dbReference type="EMBL" id="JOWA01000098">
    <property type="protein sequence ID" value="KEZ42978.1"/>
    <property type="molecule type" value="Genomic_DNA"/>
</dbReference>
<dbReference type="KEGG" id="sapo:SAPIO_CDS5429"/>
<protein>
    <submittedName>
        <fullName evidence="3">Uncharacterized protein</fullName>
    </submittedName>
</protein>
<feature type="compositionally biased region" description="Polar residues" evidence="2">
    <location>
        <begin position="773"/>
        <end position="783"/>
    </location>
</feature>
<proteinExistence type="predicted"/>
<feature type="compositionally biased region" description="Low complexity" evidence="2">
    <location>
        <begin position="599"/>
        <end position="610"/>
    </location>
</feature>
<feature type="region of interest" description="Disordered" evidence="2">
    <location>
        <begin position="502"/>
        <end position="748"/>
    </location>
</feature>
<feature type="region of interest" description="Disordered" evidence="2">
    <location>
        <begin position="773"/>
        <end position="954"/>
    </location>
</feature>
<evidence type="ECO:0000313" key="3">
    <source>
        <dbReference type="EMBL" id="KEZ42978.1"/>
    </source>
</evidence>
<feature type="compositionally biased region" description="Polar residues" evidence="2">
    <location>
        <begin position="867"/>
        <end position="878"/>
    </location>
</feature>
<dbReference type="HOGENOM" id="CLU_309080_0_0_1"/>
<dbReference type="AlphaFoldDB" id="A0A084G6L6"/>
<dbReference type="OMA" id="KQVANTH"/>
<dbReference type="PANTHER" id="PTHR38790">
    <property type="entry name" value="2EXR DOMAIN-CONTAINING PROTEIN-RELATED"/>
    <property type="match status" value="1"/>
</dbReference>
<organism evidence="3 4">
    <name type="scientific">Pseudallescheria apiosperma</name>
    <name type="common">Scedosporium apiospermum</name>
    <dbReference type="NCBI Taxonomy" id="563466"/>
    <lineage>
        <taxon>Eukaryota</taxon>
        <taxon>Fungi</taxon>
        <taxon>Dikarya</taxon>
        <taxon>Ascomycota</taxon>
        <taxon>Pezizomycotina</taxon>
        <taxon>Sordariomycetes</taxon>
        <taxon>Hypocreomycetidae</taxon>
        <taxon>Microascales</taxon>
        <taxon>Microascaceae</taxon>
        <taxon>Scedosporium</taxon>
    </lineage>
</organism>
<feature type="compositionally biased region" description="Acidic residues" evidence="2">
    <location>
        <begin position="799"/>
        <end position="824"/>
    </location>
</feature>
<sequence length="954" mass="105923">MAAPSGSAAYLPLEWNADLEDGANSDIGETGVDKPAPPFHARHEAAGAGCNRRCRNRVKDIITEHERQVKAFKEEADRLREEIKRLENLLHPPKKTERTWPDLARAGALSHEELYKLSCKEENAHHTIVHPTLCFVEASLGRITRLCRESQEQDERKQLVWLRLMDLVLNPWKKRAFLEDKCSPRPPSRFKLDDLPMHIRVSIFRYVFTYPNSLIHAISRLDPHTAPQEIPPTKGKRSGLLNRFHFTSRTPRGGQSCSLVFAAKGNDLLAPLLVSRQFLFLGAHIFYGSNTFAFSSLGEFGRFTLGIGRARRQRIQHVELMWIGSQELTMEGHSRRTWALASFCDMVRLRSLTVYVDESSSGVVRRQHETIPYIAFLAKKTAGQPNHRLTRNLRGLQGLDYVRQLRGLRVLSFIDLTTMEVVRDWSFALDLQTTCKREKSRLQHENSRLENLTPVVRRFRPSQSDRDIVNSFYDTEWTPCVQRFENEEYDFLQNAVDRDESATAPSWVSSDHPWGHGTSAVQGFEQGPDRQQDQAQVLMSPPESANPHVEPHQPRTDQVKGKEPVDLETRQNVDAPSREQTPLAGPSRLPPEPAKSIHRSSSPLRSFLRRQVGTGAGRHPSPLVPRKSSSHGSRASSESGLFVGGPMASSIRGAASPAPTTPDTSDCSSLPGPFILSQSLREPHPEVTAETQAEDVGGEGIEEAVREAVEEKKSAESGDAMAVDERRESPAADQEQDISMQGPEGTSQVNIIDDAIDQSPVNQQVEVLTVTTEQATHTSSMTYAGTARKAPMKSNIPVVEEEGEDESSESSSEEAVEAVESDSESSDKQVANTHREDTERNENEGDDADSDPEDGENGASKPGEVGTRSSPSASQSVGQDAPRIHVQTGGKGPRKTPVVITIPDEEDEEELDREDDGSDDSDHLDDLGGVKREREESAEDAAESPASKRLRIEG</sequence>
<feature type="compositionally biased region" description="Acidic residues" evidence="2">
    <location>
        <begin position="903"/>
        <end position="919"/>
    </location>
</feature>
<feature type="compositionally biased region" description="Basic and acidic residues" evidence="2">
    <location>
        <begin position="833"/>
        <end position="843"/>
    </location>
</feature>